<dbReference type="RefSeq" id="WP_183604631.1">
    <property type="nucleotide sequence ID" value="NZ_JACHXK010000036.1"/>
</dbReference>
<keyword evidence="9" id="KW-1185">Reference proteome</keyword>
<feature type="binding site" evidence="7">
    <location>
        <begin position="71"/>
        <end position="72"/>
    </location>
    <ligand>
        <name>substrate</name>
    </ligand>
</feature>
<comment type="catalytic activity">
    <reaction evidence="1 7">
        <text>L-glutamate = D-glutamate</text>
        <dbReference type="Rhea" id="RHEA:12813"/>
        <dbReference type="ChEBI" id="CHEBI:29985"/>
        <dbReference type="ChEBI" id="CHEBI:29986"/>
        <dbReference type="EC" id="5.1.1.3"/>
    </reaction>
</comment>
<dbReference type="Proteomes" id="UP000570361">
    <property type="component" value="Unassembled WGS sequence"/>
</dbReference>
<organism evidence="8 9">
    <name type="scientific">Paenibacillus phyllosphaerae</name>
    <dbReference type="NCBI Taxonomy" id="274593"/>
    <lineage>
        <taxon>Bacteria</taxon>
        <taxon>Bacillati</taxon>
        <taxon>Bacillota</taxon>
        <taxon>Bacilli</taxon>
        <taxon>Bacillales</taxon>
        <taxon>Paenibacillaceae</taxon>
        <taxon>Paenibacillus</taxon>
    </lineage>
</organism>
<evidence type="ECO:0000313" key="8">
    <source>
        <dbReference type="EMBL" id="MBB3114602.1"/>
    </source>
</evidence>
<proteinExistence type="inferred from homology"/>
<keyword evidence="4 7" id="KW-0573">Peptidoglycan synthesis</keyword>
<dbReference type="InterPro" id="IPR015942">
    <property type="entry name" value="Asp/Glu/hydantoin_racemase"/>
</dbReference>
<evidence type="ECO:0000256" key="3">
    <source>
        <dbReference type="ARBA" id="ARBA00022960"/>
    </source>
</evidence>
<dbReference type="PANTHER" id="PTHR21198">
    <property type="entry name" value="GLUTAMATE RACEMASE"/>
    <property type="match status" value="1"/>
</dbReference>
<evidence type="ECO:0000256" key="4">
    <source>
        <dbReference type="ARBA" id="ARBA00022984"/>
    </source>
</evidence>
<protein>
    <recommendedName>
        <fullName evidence="2 7">Glutamate racemase</fullName>
        <ecNumber evidence="2 7">5.1.1.3</ecNumber>
    </recommendedName>
</protein>
<comment type="function">
    <text evidence="7">Provides the (R)-glutamate required for cell wall biosynthesis.</text>
</comment>
<dbReference type="UniPathway" id="UPA00219"/>
<dbReference type="EMBL" id="JACHXK010000036">
    <property type="protein sequence ID" value="MBB3114602.1"/>
    <property type="molecule type" value="Genomic_DNA"/>
</dbReference>
<feature type="binding site" evidence="7">
    <location>
        <begin position="183"/>
        <end position="184"/>
    </location>
    <ligand>
        <name>substrate</name>
    </ligand>
</feature>
<evidence type="ECO:0000256" key="5">
    <source>
        <dbReference type="ARBA" id="ARBA00023235"/>
    </source>
</evidence>
<dbReference type="PROSITE" id="PS00923">
    <property type="entry name" value="ASP_GLU_RACEMASE_1"/>
    <property type="match status" value="1"/>
</dbReference>
<dbReference type="HAMAP" id="MF_00258">
    <property type="entry name" value="Glu_racemase"/>
    <property type="match status" value="1"/>
</dbReference>
<dbReference type="Pfam" id="PF01177">
    <property type="entry name" value="Asp_Glu_race"/>
    <property type="match status" value="1"/>
</dbReference>
<dbReference type="Gene3D" id="3.40.50.1860">
    <property type="match status" value="2"/>
</dbReference>
<dbReference type="GO" id="GO:0008881">
    <property type="term" value="F:glutamate racemase activity"/>
    <property type="evidence" value="ECO:0007669"/>
    <property type="project" value="UniProtKB-UniRule"/>
</dbReference>
<dbReference type="EC" id="5.1.1.3" evidence="2 7"/>
<reference evidence="8 9" key="1">
    <citation type="submission" date="2020-08" db="EMBL/GenBank/DDBJ databases">
        <title>Genomic Encyclopedia of Type Strains, Phase III (KMG-III): the genomes of soil and plant-associated and newly described type strains.</title>
        <authorList>
            <person name="Whitman W."/>
        </authorList>
    </citation>
    <scope>NUCLEOTIDE SEQUENCE [LARGE SCALE GENOMIC DNA]</scope>
    <source>
        <strain evidence="8 9">CECT 5862</strain>
    </source>
</reference>
<feature type="active site" description="Proton donor/acceptor" evidence="7">
    <location>
        <position position="70"/>
    </location>
</feature>
<sequence length="260" mass="29212">MRIAFFDSGLGGLTVLAEALRQLPDEQYLYFADTLHVPYGPKPHDEVKRYIRASMEQVMKEEVKAVVIACNTATSLAIAELRQHYDIPIIGMEPAVKPAVEMNRASGKRVLVLATPITLRQSKYIALISRVDNAHIVDSLPLPELVQFCEELCFDQATIRAYFEEKLSAFDLRAYGTLVLGCTHFPFYRELLREFLPGHIQLVDGSKGTVNRLVEVLAAERLLESGGQGEVRYQCSSGDEAYIARMKRALAIYQNTMKQV</sequence>
<dbReference type="NCBIfam" id="TIGR00067">
    <property type="entry name" value="glut_race"/>
    <property type="match status" value="1"/>
</dbReference>
<dbReference type="InterPro" id="IPR001920">
    <property type="entry name" value="Asp/Glu_race"/>
</dbReference>
<evidence type="ECO:0000313" key="9">
    <source>
        <dbReference type="Proteomes" id="UP000570361"/>
    </source>
</evidence>
<evidence type="ECO:0000256" key="7">
    <source>
        <dbReference type="HAMAP-Rule" id="MF_00258"/>
    </source>
</evidence>
<dbReference type="AlphaFoldDB" id="A0A7W5B5E4"/>
<name>A0A7W5B5E4_9BACL</name>
<keyword evidence="5 7" id="KW-0413">Isomerase</keyword>
<feature type="binding site" evidence="7">
    <location>
        <begin position="7"/>
        <end position="8"/>
    </location>
    <ligand>
        <name>substrate</name>
    </ligand>
</feature>
<dbReference type="GO" id="GO:0008360">
    <property type="term" value="P:regulation of cell shape"/>
    <property type="evidence" value="ECO:0007669"/>
    <property type="project" value="UniProtKB-KW"/>
</dbReference>
<evidence type="ECO:0000256" key="6">
    <source>
        <dbReference type="ARBA" id="ARBA00023316"/>
    </source>
</evidence>
<dbReference type="GO" id="GO:0071555">
    <property type="term" value="P:cell wall organization"/>
    <property type="evidence" value="ECO:0007669"/>
    <property type="project" value="UniProtKB-KW"/>
</dbReference>
<feature type="active site" description="Proton donor/acceptor" evidence="7">
    <location>
        <position position="182"/>
    </location>
</feature>
<evidence type="ECO:0000256" key="1">
    <source>
        <dbReference type="ARBA" id="ARBA00001602"/>
    </source>
</evidence>
<dbReference type="InterPro" id="IPR004391">
    <property type="entry name" value="Glu_race"/>
</dbReference>
<accession>A0A7W5B5E4</accession>
<keyword evidence="6 7" id="KW-0961">Cell wall biogenesis/degradation</keyword>
<dbReference type="PANTHER" id="PTHR21198:SF3">
    <property type="entry name" value="GLUTAMATE RACEMASE"/>
    <property type="match status" value="1"/>
</dbReference>
<gene>
    <name evidence="7" type="primary">murI</name>
    <name evidence="8" type="ORF">FHS18_006724</name>
</gene>
<dbReference type="InterPro" id="IPR018187">
    <property type="entry name" value="Asp/Glu_racemase_AS_1"/>
</dbReference>
<comment type="similarity">
    <text evidence="7">Belongs to the aspartate/glutamate racemases family.</text>
</comment>
<evidence type="ECO:0000256" key="2">
    <source>
        <dbReference type="ARBA" id="ARBA00013090"/>
    </source>
</evidence>
<keyword evidence="3 7" id="KW-0133">Cell shape</keyword>
<dbReference type="GO" id="GO:0009252">
    <property type="term" value="P:peptidoglycan biosynthetic process"/>
    <property type="evidence" value="ECO:0007669"/>
    <property type="project" value="UniProtKB-UniRule"/>
</dbReference>
<dbReference type="SUPFAM" id="SSF53681">
    <property type="entry name" value="Aspartate/glutamate racemase"/>
    <property type="match status" value="2"/>
</dbReference>
<comment type="caution">
    <text evidence="8">The sequence shown here is derived from an EMBL/GenBank/DDBJ whole genome shotgun (WGS) entry which is preliminary data.</text>
</comment>
<feature type="binding site" evidence="7">
    <location>
        <begin position="39"/>
        <end position="40"/>
    </location>
    <ligand>
        <name>substrate</name>
    </ligand>
</feature>
<comment type="pathway">
    <text evidence="7">Cell wall biogenesis; peptidoglycan biosynthesis.</text>
</comment>